<evidence type="ECO:0008006" key="4">
    <source>
        <dbReference type="Google" id="ProtNLM"/>
    </source>
</evidence>
<name>A0ABY6CFC6_9HYPH</name>
<gene>
    <name evidence="2" type="ORF">N8A98_07045</name>
</gene>
<feature type="compositionally biased region" description="Low complexity" evidence="1">
    <location>
        <begin position="163"/>
        <end position="184"/>
    </location>
</feature>
<dbReference type="Proteomes" id="UP001061862">
    <property type="component" value="Chromosome"/>
</dbReference>
<dbReference type="RefSeq" id="WP_262170241.1">
    <property type="nucleotide sequence ID" value="NZ_CP104965.1"/>
</dbReference>
<proteinExistence type="predicted"/>
<evidence type="ECO:0000313" key="2">
    <source>
        <dbReference type="EMBL" id="UXN70938.1"/>
    </source>
</evidence>
<evidence type="ECO:0000256" key="1">
    <source>
        <dbReference type="SAM" id="MobiDB-lite"/>
    </source>
</evidence>
<keyword evidence="3" id="KW-1185">Reference proteome</keyword>
<reference evidence="2 3" key="1">
    <citation type="submission" date="2022-09" db="EMBL/GenBank/DDBJ databases">
        <title>Interaction between co-microsymbionts with complementary sets of symbiotic genes in legume-rhizobium systems.</title>
        <authorList>
            <person name="Safronova V."/>
            <person name="Sazanova A."/>
            <person name="Afonin A."/>
            <person name="Chirak E."/>
        </authorList>
    </citation>
    <scope>NUCLEOTIDE SEQUENCE [LARGE SCALE GENOMIC DNA]</scope>
    <source>
        <strain evidence="2 3">A18/4-1</strain>
    </source>
</reference>
<accession>A0ABY6CFC6</accession>
<organism evidence="2 3">
    <name type="scientific">Devosia neptuniae</name>
    <dbReference type="NCBI Taxonomy" id="191302"/>
    <lineage>
        <taxon>Bacteria</taxon>
        <taxon>Pseudomonadati</taxon>
        <taxon>Pseudomonadota</taxon>
        <taxon>Alphaproteobacteria</taxon>
        <taxon>Hyphomicrobiales</taxon>
        <taxon>Devosiaceae</taxon>
        <taxon>Devosia</taxon>
    </lineage>
</organism>
<dbReference type="EMBL" id="CP104965">
    <property type="protein sequence ID" value="UXN70938.1"/>
    <property type="molecule type" value="Genomic_DNA"/>
</dbReference>
<sequence>MAKFGFKYEVDVEATENQGGSFELLPEMFARLEVSACDLEDTQDKKGTQAKLVVDVIEPEEFAGRKLWFYWTIDHADGKVVNKGFGYGKAQFDRLCRAVGEAEPDDTDEILFKPFVAKVGIAKGKPDGKGGMYKDKNQIERWFYTDDDAKEPVPEPGVIEGGAKPAAANDNARPAAAAAPAAKPADSKPWTKKAA</sequence>
<evidence type="ECO:0000313" key="3">
    <source>
        <dbReference type="Proteomes" id="UP001061862"/>
    </source>
</evidence>
<feature type="region of interest" description="Disordered" evidence="1">
    <location>
        <begin position="147"/>
        <end position="195"/>
    </location>
</feature>
<protein>
    <recommendedName>
        <fullName evidence="4">DUF669 domain-containing protein</fullName>
    </recommendedName>
</protein>